<dbReference type="InterPro" id="IPR016187">
    <property type="entry name" value="CTDL_fold"/>
</dbReference>
<evidence type="ECO:0000256" key="3">
    <source>
        <dbReference type="SAM" id="SignalP"/>
    </source>
</evidence>
<dbReference type="GO" id="GO:0005783">
    <property type="term" value="C:endoplasmic reticulum"/>
    <property type="evidence" value="ECO:0007669"/>
    <property type="project" value="TreeGrafter"/>
</dbReference>
<reference evidence="5" key="1">
    <citation type="submission" date="2015-09" db="EMBL/GenBank/DDBJ databases">
        <title>Scylla olivacea transcriptome.</title>
        <authorList>
            <person name="Ikhwanuddin M."/>
        </authorList>
    </citation>
    <scope>NUCLEOTIDE SEQUENCE</scope>
</reference>
<dbReference type="InterPro" id="IPR005532">
    <property type="entry name" value="SUMF_dom"/>
</dbReference>
<protein>
    <recommendedName>
        <fullName evidence="4">Sulfatase-modifying factor enzyme-like domain-containing protein</fullName>
    </recommendedName>
</protein>
<dbReference type="EMBL" id="GDRN01051757">
    <property type="protein sequence ID" value="JAI66374.1"/>
    <property type="molecule type" value="Transcribed_RNA"/>
</dbReference>
<dbReference type="EMBL" id="GDRN01051758">
    <property type="protein sequence ID" value="JAI66373.1"/>
    <property type="molecule type" value="Transcribed_RNA"/>
</dbReference>
<dbReference type="InterPro" id="IPR042095">
    <property type="entry name" value="SUMF_sf"/>
</dbReference>
<comment type="similarity">
    <text evidence="1">Belongs to the sulfatase-modifying factor family.</text>
</comment>
<accession>A0A0P4WQ06</accession>
<evidence type="ECO:0000256" key="1">
    <source>
        <dbReference type="ARBA" id="ARBA00005310"/>
    </source>
</evidence>
<dbReference type="AlphaFoldDB" id="A0A0P4WQ06"/>
<organism evidence="5">
    <name type="scientific">Scylla olivacea</name>
    <name type="common">Orange mud crab</name>
    <name type="synonym">Cancer olivacea</name>
    <dbReference type="NCBI Taxonomy" id="85551"/>
    <lineage>
        <taxon>Eukaryota</taxon>
        <taxon>Metazoa</taxon>
        <taxon>Ecdysozoa</taxon>
        <taxon>Arthropoda</taxon>
        <taxon>Crustacea</taxon>
        <taxon>Multicrustacea</taxon>
        <taxon>Malacostraca</taxon>
        <taxon>Eumalacostraca</taxon>
        <taxon>Eucarida</taxon>
        <taxon>Decapoda</taxon>
        <taxon>Pleocyemata</taxon>
        <taxon>Brachyura</taxon>
        <taxon>Eubrachyura</taxon>
        <taxon>Portunoidea</taxon>
        <taxon>Portunidae</taxon>
        <taxon>Portuninae</taxon>
        <taxon>Scylla</taxon>
    </lineage>
</organism>
<name>A0A0P4WQ06_SCYOL</name>
<feature type="signal peptide" evidence="3">
    <location>
        <begin position="1"/>
        <end position="20"/>
    </location>
</feature>
<dbReference type="Gene3D" id="3.90.1580.10">
    <property type="entry name" value="paralog of FGE (formylglycine-generating enzyme)"/>
    <property type="match status" value="1"/>
</dbReference>
<dbReference type="GO" id="GO:0120147">
    <property type="term" value="F:formylglycine-generating oxidase activity"/>
    <property type="evidence" value="ECO:0007669"/>
    <property type="project" value="TreeGrafter"/>
</dbReference>
<dbReference type="PANTHER" id="PTHR23150:SF19">
    <property type="entry name" value="FORMYLGLYCINE-GENERATING ENZYME"/>
    <property type="match status" value="1"/>
</dbReference>
<dbReference type="Pfam" id="PF03781">
    <property type="entry name" value="FGE-sulfatase"/>
    <property type="match status" value="1"/>
</dbReference>
<feature type="compositionally biased region" description="Polar residues" evidence="2">
    <location>
        <begin position="44"/>
        <end position="56"/>
    </location>
</feature>
<dbReference type="PANTHER" id="PTHR23150">
    <property type="entry name" value="SULFATASE MODIFYING FACTOR 1, 2"/>
    <property type="match status" value="1"/>
</dbReference>
<sequence length="375" mass="41616">MMNVWQILTTGLLLLSACAASEQCTDSEDGAAKAGDSCGCGATSRKTSTASVDSAKTTSTEVENNEESPSYKYSEKANANQDLPPTNQMVHIPGGKFVMGTNDPVFTADGEQPARWVEIDGFYMDVYEVSNAEFQLFVLANDYVTEAEKFGDSFVLDGELSEDVRSTLQNAVAAAPWWVPVKGADWRHPEGPDSDISERMDHPVVHVSWNDAVAYCKWMKKRLPTEAEWERACRAGKQDRLFPWGNKFTPNEKHRANTWQGDFPTTNTGKDGYLGRCPVTAFPTNGYGLHNIVGNVWEWTADWWRVNHSPSLQKNPVGPQTGTDKVKKGGSYMCTKEYCYRYRCAARSQNTPDSSAGNLGFRCAASSLPEYLYDK</sequence>
<dbReference type="SUPFAM" id="SSF56436">
    <property type="entry name" value="C-type lectin-like"/>
    <property type="match status" value="1"/>
</dbReference>
<feature type="domain" description="Sulfatase-modifying factor enzyme-like" evidence="4">
    <location>
        <begin position="86"/>
        <end position="364"/>
    </location>
</feature>
<evidence type="ECO:0000256" key="2">
    <source>
        <dbReference type="SAM" id="MobiDB-lite"/>
    </source>
</evidence>
<evidence type="ECO:0000313" key="5">
    <source>
        <dbReference type="EMBL" id="JAI66373.1"/>
    </source>
</evidence>
<feature type="region of interest" description="Disordered" evidence="2">
    <location>
        <begin position="28"/>
        <end position="84"/>
    </location>
</feature>
<feature type="chain" id="PRO_5007421460" description="Sulfatase-modifying factor enzyme-like domain-containing protein" evidence="3">
    <location>
        <begin position="21"/>
        <end position="375"/>
    </location>
</feature>
<dbReference type="InterPro" id="IPR051043">
    <property type="entry name" value="Sulfatase_Mod_Factor_Kinase"/>
</dbReference>
<proteinExistence type="inferred from homology"/>
<evidence type="ECO:0000259" key="4">
    <source>
        <dbReference type="Pfam" id="PF03781"/>
    </source>
</evidence>
<keyword evidence="3" id="KW-0732">Signal</keyword>